<proteinExistence type="predicted"/>
<reference evidence="1" key="1">
    <citation type="submission" date="2007-03" db="EMBL/GenBank/DDBJ databases">
        <title>Identification and characterization of NBS-LRR class resistance gene analogs in ginger (Zingiber officnale) in Gujarat local variety.</title>
        <authorList>
            <person name="Swetha Priya R."/>
            <person name="Subramanian R.B."/>
        </authorList>
    </citation>
    <scope>NUCLEOTIDE SEQUENCE</scope>
</reference>
<evidence type="ECO:0000313" key="1">
    <source>
        <dbReference type="EMBL" id="ABO93160.1"/>
    </source>
</evidence>
<dbReference type="AlphaFoldDB" id="A4UQJ3"/>
<dbReference type="EMBL" id="EF467307">
    <property type="protein sequence ID" value="ABO93160.1"/>
    <property type="molecule type" value="Genomic_DNA"/>
</dbReference>
<protein>
    <submittedName>
        <fullName evidence="1">NBS-LRR disease resistance protein</fullName>
    </submittedName>
</protein>
<accession>A4UQJ3</accession>
<sequence>MTRLQSSEAHYQYRAWIAVSRNYNIKELLKKIIRTNFRPRRKQISLGCPDSSLNTEQLLNMMDDSQLGADSQRSSQ</sequence>
<name>A4UQJ3_ZINOF</name>
<organism evidence="1">
    <name type="scientific">Zingiber officinale</name>
    <name type="common">Ginger</name>
    <name type="synonym">Amomum zingiber</name>
    <dbReference type="NCBI Taxonomy" id="94328"/>
    <lineage>
        <taxon>Eukaryota</taxon>
        <taxon>Viridiplantae</taxon>
        <taxon>Streptophyta</taxon>
        <taxon>Embryophyta</taxon>
        <taxon>Tracheophyta</taxon>
        <taxon>Spermatophyta</taxon>
        <taxon>Magnoliopsida</taxon>
        <taxon>Liliopsida</taxon>
        <taxon>Zingiberales</taxon>
        <taxon>Zingiberaceae</taxon>
        <taxon>Zingiber</taxon>
    </lineage>
</organism>